<sequence>MQEITIIGAFGAGVLSFLSPCVLPLIPSYLTFITGASFEELTGAGATIGQKRRVRMLTMSNSLVFILGFSTVFTAMGATSSLLGQLLANFHDWIRIIGGSLVIFFGLFISGLIKLDFLQHEKKLHLTGKPAGFIGTYLVGMAFAAGWTPCVGPILGAILMKASLEGSAVAGMRLLAVYSIGLGLPLFLASLSVNTFLSYSKSLLKHMRVIMIASGIVLIVFGVLMLTDNVRWLSGLLPVQWGINI</sequence>
<evidence type="ECO:0000256" key="1">
    <source>
        <dbReference type="ARBA" id="ARBA00004141"/>
    </source>
</evidence>
<dbReference type="GO" id="GO:0017004">
    <property type="term" value="P:cytochrome complex assembly"/>
    <property type="evidence" value="ECO:0007669"/>
    <property type="project" value="InterPro"/>
</dbReference>
<dbReference type="InterPro" id="IPR003834">
    <property type="entry name" value="Cyt_c_assmbl_TM_dom"/>
</dbReference>
<keyword evidence="5 6" id="KW-0472">Membrane</keyword>
<feature type="transmembrane region" description="Helical" evidence="6">
    <location>
        <begin position="175"/>
        <end position="197"/>
    </location>
</feature>
<feature type="transmembrane region" description="Helical" evidence="6">
    <location>
        <begin position="6"/>
        <end position="26"/>
    </location>
</feature>
<accession>A0A0F9CG81</accession>
<evidence type="ECO:0000256" key="5">
    <source>
        <dbReference type="ARBA" id="ARBA00023136"/>
    </source>
</evidence>
<evidence type="ECO:0000313" key="8">
    <source>
        <dbReference type="EMBL" id="KKK95691.1"/>
    </source>
</evidence>
<evidence type="ECO:0000256" key="6">
    <source>
        <dbReference type="SAM" id="Phobius"/>
    </source>
</evidence>
<protein>
    <recommendedName>
        <fullName evidence="7">Cytochrome C biogenesis protein transmembrane domain-containing protein</fullName>
    </recommendedName>
</protein>
<feature type="domain" description="Cytochrome C biogenesis protein transmembrane" evidence="7">
    <location>
        <begin position="5"/>
        <end position="226"/>
    </location>
</feature>
<comment type="subcellular location">
    <subcellularLocation>
        <location evidence="1">Membrane</location>
        <topology evidence="1">Multi-pass membrane protein</topology>
    </subcellularLocation>
</comment>
<dbReference type="EMBL" id="LAZR01046800">
    <property type="protein sequence ID" value="KKK95691.1"/>
    <property type="molecule type" value="Genomic_DNA"/>
</dbReference>
<organism evidence="8">
    <name type="scientific">marine sediment metagenome</name>
    <dbReference type="NCBI Taxonomy" id="412755"/>
    <lineage>
        <taxon>unclassified sequences</taxon>
        <taxon>metagenomes</taxon>
        <taxon>ecological metagenomes</taxon>
    </lineage>
</organism>
<feature type="transmembrane region" description="Helical" evidence="6">
    <location>
        <begin position="134"/>
        <end position="155"/>
    </location>
</feature>
<proteinExistence type="inferred from homology"/>
<feature type="transmembrane region" description="Helical" evidence="6">
    <location>
        <begin position="209"/>
        <end position="227"/>
    </location>
</feature>
<evidence type="ECO:0000256" key="3">
    <source>
        <dbReference type="ARBA" id="ARBA00022692"/>
    </source>
</evidence>
<comment type="caution">
    <text evidence="8">The sequence shown here is derived from an EMBL/GenBank/DDBJ whole genome shotgun (WGS) entry which is preliminary data.</text>
</comment>
<comment type="similarity">
    <text evidence="2">Belongs to the DsbD family.</text>
</comment>
<keyword evidence="4 6" id="KW-1133">Transmembrane helix</keyword>
<evidence type="ECO:0000259" key="7">
    <source>
        <dbReference type="Pfam" id="PF02683"/>
    </source>
</evidence>
<dbReference type="InterPro" id="IPR051790">
    <property type="entry name" value="Cytochrome_c-biogenesis_DsbD"/>
</dbReference>
<evidence type="ECO:0000256" key="2">
    <source>
        <dbReference type="ARBA" id="ARBA00006143"/>
    </source>
</evidence>
<reference evidence="8" key="1">
    <citation type="journal article" date="2015" name="Nature">
        <title>Complex archaea that bridge the gap between prokaryotes and eukaryotes.</title>
        <authorList>
            <person name="Spang A."/>
            <person name="Saw J.H."/>
            <person name="Jorgensen S.L."/>
            <person name="Zaremba-Niedzwiedzka K."/>
            <person name="Martijn J."/>
            <person name="Lind A.E."/>
            <person name="van Eijk R."/>
            <person name="Schleper C."/>
            <person name="Guy L."/>
            <person name="Ettema T.J."/>
        </authorList>
    </citation>
    <scope>NUCLEOTIDE SEQUENCE</scope>
</reference>
<dbReference type="AlphaFoldDB" id="A0A0F9CG81"/>
<evidence type="ECO:0000256" key="4">
    <source>
        <dbReference type="ARBA" id="ARBA00022989"/>
    </source>
</evidence>
<dbReference type="PANTHER" id="PTHR31272">
    <property type="entry name" value="CYTOCHROME C-TYPE BIOGENESIS PROTEIN HI_1454-RELATED"/>
    <property type="match status" value="1"/>
</dbReference>
<dbReference type="Pfam" id="PF02683">
    <property type="entry name" value="DsbD_TM"/>
    <property type="match status" value="1"/>
</dbReference>
<gene>
    <name evidence="8" type="ORF">LCGC14_2670260</name>
</gene>
<feature type="transmembrane region" description="Helical" evidence="6">
    <location>
        <begin position="93"/>
        <end position="113"/>
    </location>
</feature>
<feature type="transmembrane region" description="Helical" evidence="6">
    <location>
        <begin position="62"/>
        <end position="87"/>
    </location>
</feature>
<dbReference type="GO" id="GO:0016020">
    <property type="term" value="C:membrane"/>
    <property type="evidence" value="ECO:0007669"/>
    <property type="project" value="UniProtKB-SubCell"/>
</dbReference>
<dbReference type="PANTHER" id="PTHR31272:SF4">
    <property type="entry name" value="CYTOCHROME C-TYPE BIOGENESIS PROTEIN HI_1454-RELATED"/>
    <property type="match status" value="1"/>
</dbReference>
<name>A0A0F9CG81_9ZZZZ</name>
<keyword evidence="3 6" id="KW-0812">Transmembrane</keyword>